<gene>
    <name evidence="2" type="ORF">GWI30_17065</name>
</gene>
<dbReference type="AlphaFoldDB" id="A0AAE6VPE2"/>
<dbReference type="InterPro" id="IPR038215">
    <property type="entry name" value="TN5-like_N_sf"/>
</dbReference>
<organism evidence="2 3">
    <name type="scientific">Aeromonas media</name>
    <dbReference type="NCBI Taxonomy" id="651"/>
    <lineage>
        <taxon>Bacteria</taxon>
        <taxon>Pseudomonadati</taxon>
        <taxon>Pseudomonadota</taxon>
        <taxon>Gammaproteobacteria</taxon>
        <taxon>Aeromonadales</taxon>
        <taxon>Aeromonadaceae</taxon>
        <taxon>Aeromonas</taxon>
    </lineage>
</organism>
<dbReference type="InterPro" id="IPR012337">
    <property type="entry name" value="RNaseH-like_sf"/>
</dbReference>
<dbReference type="Gene3D" id="1.10.246.40">
    <property type="entry name" value="Tn5 transposase, domain 1"/>
    <property type="match status" value="1"/>
</dbReference>
<dbReference type="SUPFAM" id="SSF53098">
    <property type="entry name" value="Ribonuclease H-like"/>
    <property type="match status" value="1"/>
</dbReference>
<dbReference type="PANTHER" id="PTHR37319">
    <property type="entry name" value="TRANSPOSASE"/>
    <property type="match status" value="1"/>
</dbReference>
<dbReference type="Pfam" id="PF14706">
    <property type="entry name" value="Tnp_DNA_bind"/>
    <property type="match status" value="1"/>
</dbReference>
<sequence>MPLTNPLQWAKAQFGQAELKDPRRRQRLLSLAASLAAQPGAAVSQLPLSPAEMEGAYRFIRNEHIQPEAIAQAGFQVTAAHAQHHPLLLALEDTTALSFRHQSVKHELGHSNQHDSHRALQAHSVLLFSPTDQQVVGLIAQKRWTRDISKRGQRHQYATRPYQEKESYKWEETSREVAERLGSTMDKVISVCDREADIYEYLLYKHQQRQRFVVRSMQSRCIEEHAHKLYDYARHCQSAGTTVLTIPQRGGRQAREATLDIRYARVTLKAPANKSSEPAIPLYYVSCLERGDGPDKLAWHLLTSEAVSCAQQAKDIIRYYERRWLIEDYHKVWKSAGTRVEGLRMQSRGNLERMSVILAFIAVRLLQLRFIKAIQTESAQCCDKVLSAKSWKLLWLKVEKTALPVTTPDMNWAYRSLAMLGGWKDTKRTGRASINALWGGWFKLQTILEGYELALSLEHEKL</sequence>
<evidence type="ECO:0000313" key="3">
    <source>
        <dbReference type="Proteomes" id="UP000463871"/>
    </source>
</evidence>
<accession>A0AAE6VPE2</accession>
<name>A0AAE6VPE2_AERME</name>
<dbReference type="InterPro" id="IPR014735">
    <property type="entry name" value="Transposase_Tn5-like_N"/>
</dbReference>
<evidence type="ECO:0000313" key="2">
    <source>
        <dbReference type="EMBL" id="QHQ52396.1"/>
    </source>
</evidence>
<dbReference type="InterPro" id="IPR047768">
    <property type="entry name" value="Tn5p-like"/>
</dbReference>
<dbReference type="RefSeq" id="WP_161507502.1">
    <property type="nucleotide sequence ID" value="NZ_CAWPID010000001.1"/>
</dbReference>
<protein>
    <submittedName>
        <fullName evidence="2">IS4 family transposase</fullName>
    </submittedName>
</protein>
<evidence type="ECO:0000259" key="1">
    <source>
        <dbReference type="Pfam" id="PF14706"/>
    </source>
</evidence>
<dbReference type="PANTHER" id="PTHR37319:SF1">
    <property type="entry name" value="TRANSPOSASE TN5 DIMERISATION DOMAIN-CONTAINING PROTEIN"/>
    <property type="match status" value="1"/>
</dbReference>
<reference evidence="2 3" key="1">
    <citation type="submission" date="2020-01" db="EMBL/GenBank/DDBJ databases">
        <title>Complete genome of Aeromonas media MC64.</title>
        <authorList>
            <person name="Cao G."/>
            <person name="Fu J."/>
            <person name="Zhong C."/>
        </authorList>
    </citation>
    <scope>NUCLEOTIDE SEQUENCE [LARGE SCALE GENOMIC DNA]</scope>
    <source>
        <strain evidence="2 3">MC64</strain>
    </source>
</reference>
<dbReference type="InterPro" id="IPR014737">
    <property type="entry name" value="Transposase_Tn5-like_C"/>
</dbReference>
<dbReference type="EMBL" id="CP047962">
    <property type="protein sequence ID" value="QHQ52396.1"/>
    <property type="molecule type" value="Genomic_DNA"/>
</dbReference>
<feature type="domain" description="Transposase Tn5-like N-terminal" evidence="1">
    <location>
        <begin position="8"/>
        <end position="65"/>
    </location>
</feature>
<dbReference type="Gene3D" id="3.90.350.10">
    <property type="entry name" value="Transposase Inhibitor Protein From Tn5, Chain A, domain 1"/>
    <property type="match status" value="1"/>
</dbReference>
<proteinExistence type="predicted"/>
<dbReference type="NCBIfam" id="NF033590">
    <property type="entry name" value="transpos_IS4_3"/>
    <property type="match status" value="1"/>
</dbReference>
<dbReference type="InterPro" id="IPR054836">
    <property type="entry name" value="Tn5_transposase"/>
</dbReference>
<dbReference type="Proteomes" id="UP000463871">
    <property type="component" value="Chromosome"/>
</dbReference>
<dbReference type="Gene3D" id="1.10.740.10">
    <property type="entry name" value="Transferase Inhibitor Protein From Tn5, Chain"/>
    <property type="match status" value="1"/>
</dbReference>